<reference evidence="1" key="1">
    <citation type="submission" date="2021-06" db="EMBL/GenBank/DDBJ databases">
        <authorList>
            <person name="Kallberg Y."/>
            <person name="Tangrot J."/>
            <person name="Rosling A."/>
        </authorList>
    </citation>
    <scope>NUCLEOTIDE SEQUENCE</scope>
    <source>
        <strain evidence="1">FL966</strain>
    </source>
</reference>
<sequence length="51" mass="6013">MEYSFISRQTFDDLIKRYIGSLAPNKKEKALIDQEKLQKIKEILLDPTNTK</sequence>
<accession>A0A9N9KAA1</accession>
<dbReference type="EMBL" id="CAJVQA010048484">
    <property type="protein sequence ID" value="CAG8819864.1"/>
    <property type="molecule type" value="Genomic_DNA"/>
</dbReference>
<name>A0A9N9KAA1_9GLOM</name>
<proteinExistence type="predicted"/>
<gene>
    <name evidence="1" type="ORF">CPELLU_LOCUS19587</name>
</gene>
<evidence type="ECO:0000313" key="2">
    <source>
        <dbReference type="Proteomes" id="UP000789759"/>
    </source>
</evidence>
<protein>
    <submittedName>
        <fullName evidence="1">2482_t:CDS:1</fullName>
    </submittedName>
</protein>
<organism evidence="1 2">
    <name type="scientific">Cetraspora pellucida</name>
    <dbReference type="NCBI Taxonomy" id="1433469"/>
    <lineage>
        <taxon>Eukaryota</taxon>
        <taxon>Fungi</taxon>
        <taxon>Fungi incertae sedis</taxon>
        <taxon>Mucoromycota</taxon>
        <taxon>Glomeromycotina</taxon>
        <taxon>Glomeromycetes</taxon>
        <taxon>Diversisporales</taxon>
        <taxon>Gigasporaceae</taxon>
        <taxon>Cetraspora</taxon>
    </lineage>
</organism>
<comment type="caution">
    <text evidence="1">The sequence shown here is derived from an EMBL/GenBank/DDBJ whole genome shotgun (WGS) entry which is preliminary data.</text>
</comment>
<dbReference type="AlphaFoldDB" id="A0A9N9KAA1"/>
<dbReference type="Proteomes" id="UP000789759">
    <property type="component" value="Unassembled WGS sequence"/>
</dbReference>
<evidence type="ECO:0000313" key="1">
    <source>
        <dbReference type="EMBL" id="CAG8819864.1"/>
    </source>
</evidence>
<dbReference type="OrthoDB" id="2391098at2759"/>
<keyword evidence="2" id="KW-1185">Reference proteome</keyword>
<feature type="non-terminal residue" evidence="1">
    <location>
        <position position="51"/>
    </location>
</feature>